<reference evidence="3" key="1">
    <citation type="journal article" date="2020" name="Genome Biol.">
        <title>Gamete binning: chromosome-level and haplotype-resolved genome assembly enabled by high-throughput single-cell sequencing of gamete genomes.</title>
        <authorList>
            <person name="Campoy J.A."/>
            <person name="Sun H."/>
            <person name="Goel M."/>
            <person name="Jiao W.-B."/>
            <person name="Folz-Donahue K."/>
            <person name="Wang N."/>
            <person name="Rubio M."/>
            <person name="Liu C."/>
            <person name="Kukat C."/>
            <person name="Ruiz D."/>
            <person name="Huettel B."/>
            <person name="Schneeberger K."/>
        </authorList>
    </citation>
    <scope>NUCLEOTIDE SEQUENCE [LARGE SCALE GENOMIC DNA]</scope>
    <source>
        <strain evidence="3">cv. Rojo Pasion</strain>
    </source>
</reference>
<feature type="transmembrane region" description="Helical" evidence="1">
    <location>
        <begin position="20"/>
        <end position="40"/>
    </location>
</feature>
<accession>A0A6J5XLM3</accession>
<name>A0A6J5XLM3_PRUAR</name>
<evidence type="ECO:0000256" key="1">
    <source>
        <dbReference type="SAM" id="Phobius"/>
    </source>
</evidence>
<evidence type="ECO:0000313" key="2">
    <source>
        <dbReference type="EMBL" id="CAB4312922.1"/>
    </source>
</evidence>
<proteinExistence type="predicted"/>
<organism evidence="2 3">
    <name type="scientific">Prunus armeniaca</name>
    <name type="common">Apricot</name>
    <name type="synonym">Armeniaca vulgaris</name>
    <dbReference type="NCBI Taxonomy" id="36596"/>
    <lineage>
        <taxon>Eukaryota</taxon>
        <taxon>Viridiplantae</taxon>
        <taxon>Streptophyta</taxon>
        <taxon>Embryophyta</taxon>
        <taxon>Tracheophyta</taxon>
        <taxon>Spermatophyta</taxon>
        <taxon>Magnoliopsida</taxon>
        <taxon>eudicotyledons</taxon>
        <taxon>Gunneridae</taxon>
        <taxon>Pentapetalae</taxon>
        <taxon>rosids</taxon>
        <taxon>fabids</taxon>
        <taxon>Rosales</taxon>
        <taxon>Rosaceae</taxon>
        <taxon>Amygdaloideae</taxon>
        <taxon>Amygdaleae</taxon>
        <taxon>Prunus</taxon>
    </lineage>
</organism>
<evidence type="ECO:0000313" key="3">
    <source>
        <dbReference type="Proteomes" id="UP000507245"/>
    </source>
</evidence>
<keyword evidence="1" id="KW-0472">Membrane</keyword>
<dbReference type="Proteomes" id="UP000507245">
    <property type="component" value="Unassembled WGS sequence"/>
</dbReference>
<sequence length="178" mass="19860">MSLPFFHSLLRALTSRWPVFLYAATWTLFLTVTVAVASFSPEIAFVTAISPSSPFSKSCAGEGFVRIPLDYPREAMCFPANMVRRSNLDFFVPTVFAALIVAGSAFVVRSLALWEGTERRRENPTMINWNLKMHMGWHHIGKVGQTLPLPLQVHPGLIHVGDNLKATQYNTLISLPSE</sequence>
<keyword evidence="1" id="KW-0812">Transmembrane</keyword>
<keyword evidence="1" id="KW-1133">Transmembrane helix</keyword>
<protein>
    <submittedName>
        <fullName evidence="2">Uncharacterized protein</fullName>
    </submittedName>
</protein>
<dbReference type="AlphaFoldDB" id="A0A6J5XLM3"/>
<dbReference type="OrthoDB" id="1921102at2759"/>
<feature type="transmembrane region" description="Helical" evidence="1">
    <location>
        <begin position="90"/>
        <end position="112"/>
    </location>
</feature>
<gene>
    <name evidence="2" type="ORF">ORAREDHAP_LOCUS35619</name>
</gene>
<dbReference type="PANTHER" id="PTHR34658:SF5">
    <property type="entry name" value="PROTEIN, PUTATIVE-RELATED"/>
    <property type="match status" value="1"/>
</dbReference>
<dbReference type="EMBL" id="CAEKKB010000006">
    <property type="protein sequence ID" value="CAB4312922.1"/>
    <property type="molecule type" value="Genomic_DNA"/>
</dbReference>
<keyword evidence="3" id="KW-1185">Reference proteome</keyword>
<dbReference type="PANTHER" id="PTHR34658">
    <property type="entry name" value="OS01G0151800 PROTEIN"/>
    <property type="match status" value="1"/>
</dbReference>